<evidence type="ECO:0000313" key="4">
    <source>
        <dbReference type="EMBL" id="KNF06981.1"/>
    </source>
</evidence>
<feature type="non-terminal residue" evidence="4">
    <location>
        <position position="1208"/>
    </location>
</feature>
<dbReference type="PANTHER" id="PTHR37813:SF1">
    <property type="entry name" value="FELS-2 PROPHAGE PROTEIN"/>
    <property type="match status" value="1"/>
</dbReference>
<keyword evidence="5" id="KW-1185">Reference proteome</keyword>
<evidence type="ECO:0000313" key="5">
    <source>
        <dbReference type="Proteomes" id="UP000037267"/>
    </source>
</evidence>
<gene>
    <name evidence="4" type="ORF">CLPU_38c00010</name>
</gene>
<dbReference type="PANTHER" id="PTHR37813">
    <property type="entry name" value="FELS-2 PROPHAGE PROTEIN"/>
    <property type="match status" value="1"/>
</dbReference>
<proteinExistence type="predicted"/>
<dbReference type="SUPFAM" id="SSF57997">
    <property type="entry name" value="Tropomyosin"/>
    <property type="match status" value="1"/>
</dbReference>
<dbReference type="STRING" id="1503.CLPU_38c00010"/>
<reference evidence="5" key="1">
    <citation type="submission" date="2015-07" db="EMBL/GenBank/DDBJ databases">
        <title>Draft genome sequence of the purine-degrading Gottschalkia purinilyticum DSM 1384 (formerly Clostridium purinilyticum).</title>
        <authorList>
            <person name="Poehlein A."/>
            <person name="Schiel-Bengelsdorf B."/>
            <person name="Bengelsdorf F.R."/>
            <person name="Daniel R."/>
            <person name="Duerre P."/>
        </authorList>
    </citation>
    <scope>NUCLEOTIDE SEQUENCE [LARGE SCALE GENOMIC DNA]</scope>
    <source>
        <strain evidence="5">DSM 1384</strain>
    </source>
</reference>
<feature type="coiled-coil region" evidence="2">
    <location>
        <begin position="834"/>
        <end position="924"/>
    </location>
</feature>
<feature type="coiled-coil region" evidence="2">
    <location>
        <begin position="1121"/>
        <end position="1198"/>
    </location>
</feature>
<keyword evidence="2" id="KW-0175">Coiled coil</keyword>
<evidence type="ECO:0000256" key="2">
    <source>
        <dbReference type="SAM" id="Coils"/>
    </source>
</evidence>
<dbReference type="OrthoDB" id="9780715at2"/>
<sequence>MSDVGSLVVRVAMENSSFNQGVQNLQRSMRVIQSEFKNATAGLGEHGKGLEGLKAKQEMLSKSIDVQRDIVDKYKNKLKESKDTLDKNTESQVKLKEKVDQAKKAYEESKNTLGENAEETKKLKSKYEELSQEYTDNEEKLRSNVRTMENWETKTNNAEAKLKDLEGQLKNVSKELTVQENKWTQLSKKLEPIGKKFKDVGGKIEGVGKSLSMKLTAPLAGIGIAASKIGMDFEASMSQVQAFSGATASEMKQLEKAARDAGASTSKSAKDAADALGYMALAGWDSKTSMEALMPVLRLSEAGNIDLARASSLVTDSMSALGITTKDLPKYLDIVAQTARSSNTDIDQMAEAYLSVGGTLRGLKVPLEDSALALGFLANAGVKGSESGKALNAVLLNLTAPAGRAKKALDELKFTAFDSKGKFKGLEKVLFELKGKMQGMTEKQKNMYLSMIGGKEHVKDLNALLNGLDDTYDQLKGDISKFDGALMDVATTMQSNNKGSITALKSALEELGLKIYDSLKPSIASLVDFLQRLTDKFNSLSPKTQENIVKFGMLTAAIGPVTFGVGKLISGIGGGISTIASFAGWIGKTAGVAKGLGTAATVASGTAGVGGLAGLGTALGGAVVAAAPAALAIGAVAGAGYMVHKGLTQEAIPALDLFASQTELTTERVKLANGEVAEISKTVTHTISEETKKQVGAFMELSQQTGNTLTTMYSQQRQLTDKEVTGLTNKFGEMKDRIVQKYEENKDRTLQKLTETFNGMKSITAEEQKNIINMYTQHYDQQIKKTQEKEDKIKEILNKAKTQKEGLTQSQYNELLKLQRGYESEAIKLLSKNKVEQEVILNNLKNSKERINAEMMSDAVKKINKQKEETVKKAKEERDNRVRMAEEMKQQLGPKAEQTANKIIEEANRQYREVKKKAEQTKNEGIKKLEQAYGDLTNTVNTDTGKILTWWDKIKNWWNSWKPEKKKLEIETIQPTSGRMPQYARGTNSHPGGLAVVSEEGREGIVLPNGSFAISGNRGAELVNLPRGTKVIPNRETEKLLKGFGIPGYAKGIGNFNFKGLKGFNGTLNFKNMDSFIEALKEIDVISADSAKLIVKRYGDDIPKAISKTEEKFKYRQESFKRAWEEEEKVFNAQIEALENQKEHANDNMKKELENKIKSTRKQKDARKSQVDEEIKELDRLQKAYIDALKEEENARKQFVSNVNNTTN</sequence>
<dbReference type="AlphaFoldDB" id="A0A0L0W671"/>
<keyword evidence="1" id="KW-1188">Viral release from host cell</keyword>
<dbReference type="NCBIfam" id="TIGR01760">
    <property type="entry name" value="tape_meas_TP901"/>
    <property type="match status" value="1"/>
</dbReference>
<protein>
    <submittedName>
        <fullName evidence="4">Phage-like minor tail protein</fullName>
    </submittedName>
</protein>
<dbReference type="Pfam" id="PF10145">
    <property type="entry name" value="PhageMin_Tail"/>
    <property type="match status" value="1"/>
</dbReference>
<dbReference type="EMBL" id="LGSS01000038">
    <property type="protein sequence ID" value="KNF06981.1"/>
    <property type="molecule type" value="Genomic_DNA"/>
</dbReference>
<dbReference type="Proteomes" id="UP000037267">
    <property type="component" value="Unassembled WGS sequence"/>
</dbReference>
<organism evidence="4 5">
    <name type="scientific">Gottschalkia purinilytica</name>
    <name type="common">Clostridium purinilyticum</name>
    <dbReference type="NCBI Taxonomy" id="1503"/>
    <lineage>
        <taxon>Bacteria</taxon>
        <taxon>Bacillati</taxon>
        <taxon>Bacillota</taxon>
        <taxon>Tissierellia</taxon>
        <taxon>Tissierellales</taxon>
        <taxon>Gottschalkiaceae</taxon>
        <taxon>Gottschalkia</taxon>
    </lineage>
</organism>
<evidence type="ECO:0000256" key="1">
    <source>
        <dbReference type="ARBA" id="ARBA00022612"/>
    </source>
</evidence>
<dbReference type="InterPro" id="IPR010090">
    <property type="entry name" value="Phage_tape_meas"/>
</dbReference>
<evidence type="ECO:0000259" key="3">
    <source>
        <dbReference type="Pfam" id="PF10145"/>
    </source>
</evidence>
<dbReference type="RefSeq" id="WP_082154282.1">
    <property type="nucleotide sequence ID" value="NZ_LGSS01000038.1"/>
</dbReference>
<comment type="caution">
    <text evidence="4">The sequence shown here is derived from an EMBL/GenBank/DDBJ whole genome shotgun (WGS) entry which is preliminary data.</text>
</comment>
<feature type="domain" description="Phage tail tape measure protein" evidence="3">
    <location>
        <begin position="255"/>
        <end position="454"/>
    </location>
</feature>
<feature type="coiled-coil region" evidence="2">
    <location>
        <begin position="71"/>
        <end position="182"/>
    </location>
</feature>
<accession>A0A0L0W671</accession>
<name>A0A0L0W671_GOTPU</name>